<organism evidence="1 2">
    <name type="scientific">Chlamydomonas schloesseri</name>
    <dbReference type="NCBI Taxonomy" id="2026947"/>
    <lineage>
        <taxon>Eukaryota</taxon>
        <taxon>Viridiplantae</taxon>
        <taxon>Chlorophyta</taxon>
        <taxon>core chlorophytes</taxon>
        <taxon>Chlorophyceae</taxon>
        <taxon>CS clade</taxon>
        <taxon>Chlamydomonadales</taxon>
        <taxon>Chlamydomonadaceae</taxon>
        <taxon>Chlamydomonas</taxon>
    </lineage>
</organism>
<reference evidence="1" key="1">
    <citation type="journal article" date="2020" name="bioRxiv">
        <title>Comparative genomics of Chlamydomonas.</title>
        <authorList>
            <person name="Craig R.J."/>
            <person name="Hasan A.R."/>
            <person name="Ness R.W."/>
            <person name="Keightley P.D."/>
        </authorList>
    </citation>
    <scope>NUCLEOTIDE SEQUENCE</scope>
    <source>
        <strain evidence="1">CCAP 11/173</strain>
    </source>
</reference>
<evidence type="ECO:0000313" key="1">
    <source>
        <dbReference type="EMBL" id="KAG2436529.1"/>
    </source>
</evidence>
<gene>
    <name evidence="1" type="ORF">HYH02_011467</name>
</gene>
<name>A0A835W490_9CHLO</name>
<comment type="caution">
    <text evidence="1">The sequence shown here is derived from an EMBL/GenBank/DDBJ whole genome shotgun (WGS) entry which is preliminary data.</text>
</comment>
<sequence>MQRAAAVPSATGSMHGGGRGGGGAGFLRAVASTALGAQNQASLLGRRAAVVAVHAGGAGGNTGRVAFRRRKPRPDPLQKLVLRKLRNIQNDVRGIQNDVRGIQNDVRGIQNDVRGIQNDVRGIQQKQDGFAETQGIIVESLVGSELRERDPPDVDSSKARRAVKLQSADSVVACVLPQGLPPRLLHEDAPAQLTAWLIEDRGRGIRAILRSCLRAVPSLLGAVAGSAEDKAAAATEAEVALTELEKAGAGQKELRAACDALKCCAARLPVSLKLLEDCVKDPKKAEELLRGELCIAALTSLHPVSGTASSTAKELEIDRLLPLRLLPAADGANGTSNNGGIALLEVQEFQSSTAGLPTGRDQAARLGSVLGCSYGVLQERLQHAAAGAVPPLPAKLRLQGTIALGKDGDPNADAAQLPPQQTLKTADDKVHDMQMQYLVLAKGALVPWVPSRPKQ</sequence>
<dbReference type="Proteomes" id="UP000613740">
    <property type="component" value="Unassembled WGS sequence"/>
</dbReference>
<keyword evidence="2" id="KW-1185">Reference proteome</keyword>
<dbReference type="OrthoDB" id="547164at2759"/>
<protein>
    <submittedName>
        <fullName evidence="1">Uncharacterized protein</fullName>
    </submittedName>
</protein>
<dbReference type="Gene3D" id="1.20.5.320">
    <property type="entry name" value="6-Phosphogluconate Dehydrogenase, domain 3"/>
    <property type="match status" value="1"/>
</dbReference>
<dbReference type="AlphaFoldDB" id="A0A835W490"/>
<proteinExistence type="predicted"/>
<evidence type="ECO:0000313" key="2">
    <source>
        <dbReference type="Proteomes" id="UP000613740"/>
    </source>
</evidence>
<dbReference type="EMBL" id="JAEHOD010000049">
    <property type="protein sequence ID" value="KAG2436529.1"/>
    <property type="molecule type" value="Genomic_DNA"/>
</dbReference>
<accession>A0A835W490</accession>